<dbReference type="Gene3D" id="3.40.50.1820">
    <property type="entry name" value="alpha/beta hydrolase"/>
    <property type="match status" value="1"/>
</dbReference>
<dbReference type="SUPFAM" id="SSF53474">
    <property type="entry name" value="alpha/beta-Hydrolases"/>
    <property type="match status" value="1"/>
</dbReference>
<dbReference type="PANTHER" id="PTHR11440">
    <property type="entry name" value="LECITHIN-CHOLESTEROL ACYLTRANSFERASE-RELATED"/>
    <property type="match status" value="1"/>
</dbReference>
<keyword evidence="3" id="KW-1185">Reference proteome</keyword>
<protein>
    <submittedName>
        <fullName evidence="2">Uncharacterized protein</fullName>
    </submittedName>
</protein>
<dbReference type="RefSeq" id="WP_251097759.1">
    <property type="nucleotide sequence ID" value="NZ_JAMQBH010000002.1"/>
</dbReference>
<comment type="caution">
    <text evidence="2">The sequence shown here is derived from an EMBL/GenBank/DDBJ whole genome shotgun (WGS) entry which is preliminary data.</text>
</comment>
<feature type="region of interest" description="Disordered" evidence="1">
    <location>
        <begin position="1262"/>
        <end position="1287"/>
    </location>
</feature>
<dbReference type="Gene3D" id="3.40.50.300">
    <property type="entry name" value="P-loop containing nucleotide triphosphate hydrolases"/>
    <property type="match status" value="1"/>
</dbReference>
<feature type="compositionally biased region" description="Basic and acidic residues" evidence="1">
    <location>
        <begin position="1262"/>
        <end position="1277"/>
    </location>
</feature>
<sequence length="1456" mass="156700">MVRTPPTPPGTQSADDRRPFREQTVLLGSFSAHDLVSPQGDEGTTDDVGLQDFLLEECTRITTSRGRRWCLMSGPRARTLEELCTRDGLLAAARASPDTDGDPARAWIERLLLDGHPPPLAGQHLDELYTALTVVGWFEDAPLARERLAQDGVALPDARDIEQAMDRARLLQPLYALADAGFTGRAEELNWLGALLDEKPDGGLPHSESPPRDHTADPWAFVHGPGGVGKSTLVARFVLDRLDGPRHTFHGRPPQEYLPTLCLYLTFDRYDLVAERPLTLVAEAVRQIGLLHPGLGERTEELERELEITLAADRLTRSEDLHFSPRAAHQRDELTLIDALAALVTSVTGGATRRWLLALDAFEQVQRSGPVAVQRLLDFLSLLHRAHPGLRVLAAGRAPVDTVPFRCLQLEGFDPETARAFLHRELTDGAQDHQSTHSGDELEAILRTVGTSPLNLKLAAALVRRAGTHVLADRRLRSELMLQLGTETTQAVLYRRLLDHLADPNLRRIASPGLVVRVLSPGVISEVLAGPCGLGHVDEERARKLFDEFRAEATLVDEVPGRDAVVHRGDVRRVMLPMLRRDQRAVMDRIHRRAVAYYARLEDGGHRVEHRVEELYHRLSLAQATRTLDGRWIDEAGPLLESAMEELPPRARIYLTERLGHPATAELRTEADDETWRRQALRVGKALLAADNAAGVADVLAERPGLVLYDVGLTMLSIRSHLALRRPAEAYGLVDRALELAAESADPAVFVDLALLGARTCEDLGRFDDALMLLAQARRVAERPGMEIRLLSVAAAQLRSHRRGGTADSPEAGSLRADVLARVDNLGSRAFRRHPLLVRELAAEIGDETPWLVSYTARSLGVGGAEGSDAARIGSLTGEVVATPHPRPVDAPALGGPPVAAGRPGPDAPEVQPETADASRVSVSSVSRGVAIGDMLDTTAVVLSRSWNRTLVDSYQHEVDRPYTGDAVVVLPGLAGSALVDKADGKTVWGIDGKRVQAFMPMKRDFGQLAVTEEERRGEATRLRPAKLLQGLAWLPLVGGLTPYGPLVEGVRSVVLHDDAVLEFPYDWRLSVERSARLLADAALRHLRAWREHPAGRASAFRGATGRPKLVLVAHSMGGLVAQAALAASPELALATRDLVTIGTPFHGVPGIVGMLGPRSRLQRNPWTNRLGRAVRTMPGLYDLLPDTRCVVTDDGGLRRLTPGDVGAVGGDEELAAAAAAARRRRAAAAAGPTRLHTIAGMSQPTATAVILDGDRVRLLRDAKRPDDGGHPVRDPQVRLAPADEGGDGLVPVPSASPAWSSSHLPVVGQHGSLPTSKTVINQVQEVLTGWSALPEASRRYPDTPVTAGVIGGEGANGADVPLPAFGISAPSEVVPGREWLLTVTGAPSGAVVCRLLRAETDEVVERLRLTPVAAEPGTSSARAVVGAPGFYQVVAQAGGLSATALVVAVDCAPGD</sequence>
<reference evidence="2 3" key="1">
    <citation type="submission" date="2022-06" db="EMBL/GenBank/DDBJ databases">
        <title>Whole genome sequence of Streptomyces griseoincarnatus RB7AG.</title>
        <authorList>
            <person name="Ray L."/>
            <person name="Behera S."/>
            <person name="Panda A.N."/>
        </authorList>
    </citation>
    <scope>NUCLEOTIDE SEQUENCE [LARGE SCALE GENOMIC DNA]</scope>
    <source>
        <strain evidence="2 3">RB7AG</strain>
    </source>
</reference>
<evidence type="ECO:0000313" key="3">
    <source>
        <dbReference type="Proteomes" id="UP001523263"/>
    </source>
</evidence>
<dbReference type="Proteomes" id="UP001523263">
    <property type="component" value="Unassembled WGS sequence"/>
</dbReference>
<feature type="compositionally biased region" description="Low complexity" evidence="1">
    <location>
        <begin position="890"/>
        <end position="909"/>
    </location>
</feature>
<gene>
    <name evidence="2" type="ORF">NC658_07125</name>
</gene>
<dbReference type="SUPFAM" id="SSF52540">
    <property type="entry name" value="P-loop containing nucleoside triphosphate hydrolases"/>
    <property type="match status" value="1"/>
</dbReference>
<evidence type="ECO:0000256" key="1">
    <source>
        <dbReference type="SAM" id="MobiDB-lite"/>
    </source>
</evidence>
<accession>A0ABT0VNU2</accession>
<evidence type="ECO:0000313" key="2">
    <source>
        <dbReference type="EMBL" id="MCM2513033.1"/>
    </source>
</evidence>
<dbReference type="InterPro" id="IPR027417">
    <property type="entry name" value="P-loop_NTPase"/>
</dbReference>
<proteinExistence type="predicted"/>
<dbReference type="EMBL" id="JAMQBH010000002">
    <property type="protein sequence ID" value="MCM2513033.1"/>
    <property type="molecule type" value="Genomic_DNA"/>
</dbReference>
<feature type="region of interest" description="Disordered" evidence="1">
    <location>
        <begin position="887"/>
        <end position="922"/>
    </location>
</feature>
<organism evidence="2 3">
    <name type="scientific">Streptomyces griseoincarnatus</name>
    <dbReference type="NCBI Taxonomy" id="29305"/>
    <lineage>
        <taxon>Bacteria</taxon>
        <taxon>Bacillati</taxon>
        <taxon>Actinomycetota</taxon>
        <taxon>Actinomycetes</taxon>
        <taxon>Kitasatosporales</taxon>
        <taxon>Streptomycetaceae</taxon>
        <taxon>Streptomyces</taxon>
        <taxon>Streptomyces griseoincarnatus group</taxon>
    </lineage>
</organism>
<dbReference type="InterPro" id="IPR029058">
    <property type="entry name" value="AB_hydrolase_fold"/>
</dbReference>
<name>A0ABT0VNU2_STRGI</name>